<gene>
    <name evidence="1" type="ORF">BofuT4_uP063870.1</name>
</gene>
<dbReference type="EMBL" id="FQ790262">
    <property type="protein sequence ID" value="CCD33785.1"/>
    <property type="molecule type" value="Genomic_DNA"/>
</dbReference>
<organism evidence="1 2">
    <name type="scientific">Botryotinia fuckeliana (strain T4)</name>
    <name type="common">Noble rot fungus</name>
    <name type="synonym">Botrytis cinerea</name>
    <dbReference type="NCBI Taxonomy" id="999810"/>
    <lineage>
        <taxon>Eukaryota</taxon>
        <taxon>Fungi</taxon>
        <taxon>Dikarya</taxon>
        <taxon>Ascomycota</taxon>
        <taxon>Pezizomycotina</taxon>
        <taxon>Leotiomycetes</taxon>
        <taxon>Helotiales</taxon>
        <taxon>Sclerotiniaceae</taxon>
        <taxon>Botrytis</taxon>
    </lineage>
</organism>
<dbReference type="HOGENOM" id="CLU_3032052_0_0_1"/>
<evidence type="ECO:0000313" key="2">
    <source>
        <dbReference type="Proteomes" id="UP000008177"/>
    </source>
</evidence>
<reference evidence="2" key="1">
    <citation type="journal article" date="2011" name="PLoS Genet.">
        <title>Genomic analysis of the necrotrophic fungal pathogens Sclerotinia sclerotiorum and Botrytis cinerea.</title>
        <authorList>
            <person name="Amselem J."/>
            <person name="Cuomo C.A."/>
            <person name="van Kan J.A."/>
            <person name="Viaud M."/>
            <person name="Benito E.P."/>
            <person name="Couloux A."/>
            <person name="Coutinho P.M."/>
            <person name="de Vries R.P."/>
            <person name="Dyer P.S."/>
            <person name="Fillinger S."/>
            <person name="Fournier E."/>
            <person name="Gout L."/>
            <person name="Hahn M."/>
            <person name="Kohn L."/>
            <person name="Lapalu N."/>
            <person name="Plummer K.M."/>
            <person name="Pradier J.M."/>
            <person name="Quevillon E."/>
            <person name="Sharon A."/>
            <person name="Simon A."/>
            <person name="ten Have A."/>
            <person name="Tudzynski B."/>
            <person name="Tudzynski P."/>
            <person name="Wincker P."/>
            <person name="Andrew M."/>
            <person name="Anthouard V."/>
            <person name="Beever R.E."/>
            <person name="Beffa R."/>
            <person name="Benoit I."/>
            <person name="Bouzid O."/>
            <person name="Brault B."/>
            <person name="Chen Z."/>
            <person name="Choquer M."/>
            <person name="Collemare J."/>
            <person name="Cotton P."/>
            <person name="Danchin E.G."/>
            <person name="Da Silva C."/>
            <person name="Gautier A."/>
            <person name="Giraud C."/>
            <person name="Giraud T."/>
            <person name="Gonzalez C."/>
            <person name="Grossetete S."/>
            <person name="Guldener U."/>
            <person name="Henrissat B."/>
            <person name="Howlett B.J."/>
            <person name="Kodira C."/>
            <person name="Kretschmer M."/>
            <person name="Lappartient A."/>
            <person name="Leroch M."/>
            <person name="Levis C."/>
            <person name="Mauceli E."/>
            <person name="Neuveglise C."/>
            <person name="Oeser B."/>
            <person name="Pearson M."/>
            <person name="Poulain J."/>
            <person name="Poussereau N."/>
            <person name="Quesneville H."/>
            <person name="Rascle C."/>
            <person name="Schumacher J."/>
            <person name="Segurens B."/>
            <person name="Sexton A."/>
            <person name="Silva E."/>
            <person name="Sirven C."/>
            <person name="Soanes D.M."/>
            <person name="Talbot N.J."/>
            <person name="Templeton M."/>
            <person name="Yandava C."/>
            <person name="Yarden O."/>
            <person name="Zeng Q."/>
            <person name="Rollins J.A."/>
            <person name="Lebrun M.H."/>
            <person name="Dickman M."/>
        </authorList>
    </citation>
    <scope>NUCLEOTIDE SEQUENCE [LARGE SCALE GENOMIC DNA]</scope>
    <source>
        <strain evidence="2">T4</strain>
    </source>
</reference>
<dbReference type="InParanoid" id="G2XSR7"/>
<protein>
    <submittedName>
        <fullName evidence="1">Uncharacterized protein</fullName>
    </submittedName>
</protein>
<sequence length="55" mass="5887">MAIVIATSADVITDIVTGWSSKNYATISPIQNLSQLRTKLSTSNTKSDLMFPGKA</sequence>
<evidence type="ECO:0000313" key="1">
    <source>
        <dbReference type="EMBL" id="CCD33785.1"/>
    </source>
</evidence>
<name>G2XSR7_BOTF4</name>
<accession>G2XSR7</accession>
<dbReference type="Proteomes" id="UP000008177">
    <property type="component" value="Unplaced contigs"/>
</dbReference>
<proteinExistence type="predicted"/>
<dbReference type="AlphaFoldDB" id="G2XSR7"/>